<feature type="compositionally biased region" description="Low complexity" evidence="11">
    <location>
        <begin position="139"/>
        <end position="150"/>
    </location>
</feature>
<dbReference type="Proteomes" id="UP000288216">
    <property type="component" value="Unassembled WGS sequence"/>
</dbReference>
<dbReference type="PROSITE" id="PS50913">
    <property type="entry name" value="GRIP"/>
    <property type="match status" value="1"/>
</dbReference>
<comment type="subcellular location">
    <subcellularLocation>
        <location evidence="2">Cytoplasm</location>
    </subcellularLocation>
    <subcellularLocation>
        <location evidence="1">Golgi apparatus membrane</location>
        <topology evidence="1">Peripheral membrane protein</topology>
    </subcellularLocation>
</comment>
<dbReference type="Gene3D" id="1.10.220.60">
    <property type="entry name" value="GRIP domain"/>
    <property type="match status" value="1"/>
</dbReference>
<dbReference type="FunFam" id="1.10.220.60:FF:000005">
    <property type="entry name" value="GRIP and coiled-coil domain-containing protein 1"/>
    <property type="match status" value="1"/>
</dbReference>
<comment type="function">
    <text evidence="7">Probably involved in maintaining Golgi structure.</text>
</comment>
<reference evidence="13 14" key="1">
    <citation type="journal article" date="2018" name="Nat. Ecol. Evol.">
        <title>Shark genomes provide insights into elasmobranch evolution and the origin of vertebrates.</title>
        <authorList>
            <person name="Hara Y"/>
            <person name="Yamaguchi K"/>
            <person name="Onimaru K"/>
            <person name="Kadota M"/>
            <person name="Koyanagi M"/>
            <person name="Keeley SD"/>
            <person name="Tatsumi K"/>
            <person name="Tanaka K"/>
            <person name="Motone F"/>
            <person name="Kageyama Y"/>
            <person name="Nozu R"/>
            <person name="Adachi N"/>
            <person name="Nishimura O"/>
            <person name="Nakagawa R"/>
            <person name="Tanegashima C"/>
            <person name="Kiyatake I"/>
            <person name="Matsumoto R"/>
            <person name="Murakumo K"/>
            <person name="Nishida K"/>
            <person name="Terakita A"/>
            <person name="Kuratani S"/>
            <person name="Sato K"/>
            <person name="Hyodo S Kuraku.S."/>
        </authorList>
    </citation>
    <scope>NUCLEOTIDE SEQUENCE [LARGE SCALE GENOMIC DNA]</scope>
</reference>
<evidence type="ECO:0000256" key="4">
    <source>
        <dbReference type="ARBA" id="ARBA00023034"/>
    </source>
</evidence>
<dbReference type="STRING" id="75743.A0A401PLY5"/>
<keyword evidence="6" id="KW-0472">Membrane</keyword>
<evidence type="ECO:0000256" key="1">
    <source>
        <dbReference type="ARBA" id="ARBA00004395"/>
    </source>
</evidence>
<dbReference type="SMART" id="SM00755">
    <property type="entry name" value="Grip"/>
    <property type="match status" value="1"/>
</dbReference>
<evidence type="ECO:0000256" key="11">
    <source>
        <dbReference type="SAM" id="MobiDB-lite"/>
    </source>
</evidence>
<dbReference type="EMBL" id="BFAA01000861">
    <property type="protein sequence ID" value="GCB74123.1"/>
    <property type="molecule type" value="Genomic_DNA"/>
</dbReference>
<organism evidence="13 14">
    <name type="scientific">Scyliorhinus torazame</name>
    <name type="common">Cloudy catshark</name>
    <name type="synonym">Catulus torazame</name>
    <dbReference type="NCBI Taxonomy" id="75743"/>
    <lineage>
        <taxon>Eukaryota</taxon>
        <taxon>Metazoa</taxon>
        <taxon>Chordata</taxon>
        <taxon>Craniata</taxon>
        <taxon>Vertebrata</taxon>
        <taxon>Chondrichthyes</taxon>
        <taxon>Elasmobranchii</taxon>
        <taxon>Galeomorphii</taxon>
        <taxon>Galeoidea</taxon>
        <taxon>Carcharhiniformes</taxon>
        <taxon>Scyliorhinidae</taxon>
        <taxon>Scyliorhinus</taxon>
    </lineage>
</organism>
<evidence type="ECO:0000313" key="14">
    <source>
        <dbReference type="Proteomes" id="UP000288216"/>
    </source>
</evidence>
<dbReference type="AlphaFoldDB" id="A0A401PLY5"/>
<dbReference type="InterPro" id="IPR000237">
    <property type="entry name" value="GRIP_dom"/>
</dbReference>
<evidence type="ECO:0000256" key="3">
    <source>
        <dbReference type="ARBA" id="ARBA00022490"/>
    </source>
</evidence>
<keyword evidence="14" id="KW-1185">Reference proteome</keyword>
<evidence type="ECO:0000256" key="5">
    <source>
        <dbReference type="ARBA" id="ARBA00023054"/>
    </source>
</evidence>
<feature type="coiled-coil region" evidence="10">
    <location>
        <begin position="424"/>
        <end position="451"/>
    </location>
</feature>
<name>A0A401PLY5_SCYTO</name>
<feature type="region of interest" description="Disordered" evidence="11">
    <location>
        <begin position="66"/>
        <end position="156"/>
    </location>
</feature>
<feature type="compositionally biased region" description="Basic and acidic residues" evidence="11">
    <location>
        <begin position="113"/>
        <end position="122"/>
    </location>
</feature>
<dbReference type="Pfam" id="PF01465">
    <property type="entry name" value="GRIP"/>
    <property type="match status" value="1"/>
</dbReference>
<evidence type="ECO:0000256" key="7">
    <source>
        <dbReference type="ARBA" id="ARBA00055375"/>
    </source>
</evidence>
<keyword evidence="5 10" id="KW-0175">Coiled coil</keyword>
<evidence type="ECO:0000256" key="8">
    <source>
        <dbReference type="ARBA" id="ARBA00073150"/>
    </source>
</evidence>
<feature type="coiled-coil region" evidence="10">
    <location>
        <begin position="160"/>
        <end position="378"/>
    </location>
</feature>
<feature type="coiled-coil region" evidence="10">
    <location>
        <begin position="669"/>
        <end position="721"/>
    </location>
</feature>
<keyword evidence="4" id="KW-0333">Golgi apparatus</keyword>
<evidence type="ECO:0000259" key="12">
    <source>
        <dbReference type="PROSITE" id="PS50913"/>
    </source>
</evidence>
<evidence type="ECO:0000313" key="13">
    <source>
        <dbReference type="EMBL" id="GCB74123.1"/>
    </source>
</evidence>
<comment type="caution">
    <text evidence="13">The sequence shown here is derived from an EMBL/GenBank/DDBJ whole genome shotgun (WGS) entry which is preliminary data.</text>
</comment>
<dbReference type="PANTHER" id="PTHR23157:SF25">
    <property type="entry name" value="GRIP AND COILED-COIL DOMAIN-CONTAINING PROTEIN 1"/>
    <property type="match status" value="1"/>
</dbReference>
<feature type="compositionally biased region" description="Polar residues" evidence="11">
    <location>
        <begin position="66"/>
        <end position="112"/>
    </location>
</feature>
<evidence type="ECO:0000256" key="6">
    <source>
        <dbReference type="ARBA" id="ARBA00023136"/>
    </source>
</evidence>
<dbReference type="OrthoDB" id="9898580at2759"/>
<proteinExistence type="predicted"/>
<protein>
    <recommendedName>
        <fullName evidence="8">GRIP and coiled-coil domain-containing protein 1</fullName>
    </recommendedName>
    <alternativeName>
        <fullName evidence="9">Golgi coiled-coil protein 1</fullName>
    </alternativeName>
</protein>
<feature type="coiled-coil region" evidence="10">
    <location>
        <begin position="14"/>
        <end position="55"/>
    </location>
</feature>
<dbReference type="GO" id="GO:0000139">
    <property type="term" value="C:Golgi membrane"/>
    <property type="evidence" value="ECO:0007669"/>
    <property type="project" value="UniProtKB-SubCell"/>
</dbReference>
<evidence type="ECO:0000256" key="10">
    <source>
        <dbReference type="SAM" id="Coils"/>
    </source>
</evidence>
<evidence type="ECO:0000256" key="9">
    <source>
        <dbReference type="ARBA" id="ARBA00076300"/>
    </source>
</evidence>
<keyword evidence="3" id="KW-0963">Cytoplasm</keyword>
<dbReference type="OMA" id="AEMQAIN"/>
<sequence>MEKFGVNFGGGPGKKELLDTIEAQKKQLFQYQTRLRDVVRAYKSLIKEKEALEASLKVLSVSQDVDNSLQNVGPGSTASDLGDDQSSVHSGDSAGTMNSMDTAASLTNSTKGELNDEDKSSVERLAGGTSSPKSEEANGSESGISVGSGEQQNHSDTDKMIQLKSQLSTLTNALATVTQEKSRMEASYLTDKKKMRQELEDLTQRFEEESTRYEAEMNKVQEQLAEAKARIITQQHERSREQSDHASMLHELQKLLQEERALRQDVELQLEDMREMLTSKSHAADRVDNCESQMKHLNREVDEMKCALRLAEEEKRRPDPRVQELEEEMTETKTHYQAQLQLEIKKAAQVQEQLRHFSQMEEERVANLEGRVSELSELLGTYDKSKQKDKMTIHKLKDRIIQLDMENKTLAIAASNRVPTDLPVDESNLDVNILRDKMEKLKRLLVLAIQKSQQPIDVEKLCEVDMMGTTETSDGEKASVFYYQQELKQLKEEFERYKMRAQVVLKNKNAKDGSTSKELESLREQLAELKEKYITLRLACDEMETKHTCDIEAKNLDIAQLQAAHKKEIEKIEGQCHERVIKLEEEMHKHRDRTLAVLAEKDRETETLRSGSSGLPSHRNCVENKFWSEGEGPQNEDNLQEDFCQDILKQTVNFSGPNEPTFLHYAEQLARKELEVTTLRKQKHQMEAVVHELEDSLLMEKERHKEDVEVLQDEIQKHLRDKKREGANLEYVKNVTYRFLTLPDALGRQQTLTAILTVLHFSPQEKQNVMKQQASSWWGSGKR</sequence>
<feature type="domain" description="GRIP" evidence="12">
    <location>
        <begin position="722"/>
        <end position="772"/>
    </location>
</feature>
<feature type="coiled-coil region" evidence="10">
    <location>
        <begin position="480"/>
        <end position="546"/>
    </location>
</feature>
<gene>
    <name evidence="13" type="ORF">scyTo_0003210</name>
</gene>
<accession>A0A401PLY5</accession>
<dbReference type="InterPro" id="IPR051952">
    <property type="entry name" value="Golgi-autophagy_related"/>
</dbReference>
<evidence type="ECO:0000256" key="2">
    <source>
        <dbReference type="ARBA" id="ARBA00004496"/>
    </source>
</evidence>
<dbReference type="PANTHER" id="PTHR23157">
    <property type="entry name" value="GRIP AND COILED-COIL DOMAIN-CONTAINING PROTEIN 1"/>
    <property type="match status" value="1"/>
</dbReference>